<name>A0A6C0B5L9_9ZZZZ</name>
<accession>A0A6C0B5L9</accession>
<dbReference type="EMBL" id="MN739063">
    <property type="protein sequence ID" value="QHS86849.1"/>
    <property type="molecule type" value="Genomic_DNA"/>
</dbReference>
<dbReference type="AlphaFoldDB" id="A0A6C0B5L9"/>
<organism evidence="1">
    <name type="scientific">viral metagenome</name>
    <dbReference type="NCBI Taxonomy" id="1070528"/>
    <lineage>
        <taxon>unclassified sequences</taxon>
        <taxon>metagenomes</taxon>
        <taxon>organismal metagenomes</taxon>
    </lineage>
</organism>
<evidence type="ECO:0000313" key="1">
    <source>
        <dbReference type="EMBL" id="QHS86849.1"/>
    </source>
</evidence>
<sequence>MNIFLEKYLQLSNKNQNIIISVGQKQNNYTFNNEVPKNTIHKIIQYINNTYKIKKKYYTETIYQKGNEQIKSVNDELTYSIIKDADTLIDNKYLLKWRKYTNDGMVIPSYNIYDHIYKKEILEFLIENSFTCKVIIVNDLHSLDIVFHKPCNIKKVLDFLKQIEHFY</sequence>
<reference evidence="1" key="1">
    <citation type="journal article" date="2020" name="Nature">
        <title>Giant virus diversity and host interactions through global metagenomics.</title>
        <authorList>
            <person name="Schulz F."/>
            <person name="Roux S."/>
            <person name="Paez-Espino D."/>
            <person name="Jungbluth S."/>
            <person name="Walsh D.A."/>
            <person name="Denef V.J."/>
            <person name="McMahon K.D."/>
            <person name="Konstantinidis K.T."/>
            <person name="Eloe-Fadrosh E.A."/>
            <person name="Kyrpides N.C."/>
            <person name="Woyke T."/>
        </authorList>
    </citation>
    <scope>NUCLEOTIDE SEQUENCE</scope>
    <source>
        <strain evidence="1">GVMAG-M-3300009422-16</strain>
    </source>
</reference>
<proteinExistence type="predicted"/>
<protein>
    <submittedName>
        <fullName evidence="1">Uncharacterized protein</fullName>
    </submittedName>
</protein>